<evidence type="ECO:0000256" key="1">
    <source>
        <dbReference type="SAM" id="MobiDB-lite"/>
    </source>
</evidence>
<name>A0A0F7FI26_9CREN</name>
<dbReference type="EMBL" id="CP009961">
    <property type="protein sequence ID" value="AKG39027.1"/>
    <property type="molecule type" value="Genomic_DNA"/>
</dbReference>
<dbReference type="GeneID" id="25401953"/>
<dbReference type="STRING" id="1550241.MA03_06940"/>
<keyword evidence="3" id="KW-1185">Reference proteome</keyword>
<proteinExistence type="predicted"/>
<organism evidence="2 3">
    <name type="scientific">Infirmifilum uzonense</name>
    <dbReference type="NCBI Taxonomy" id="1550241"/>
    <lineage>
        <taxon>Archaea</taxon>
        <taxon>Thermoproteota</taxon>
        <taxon>Thermoprotei</taxon>
        <taxon>Thermofilales</taxon>
        <taxon>Thermofilaceae</taxon>
        <taxon>Infirmifilum</taxon>
    </lineage>
</organism>
<sequence length="208" mass="23368">MGVESKEATLSREDLMYVDYIKKFIVDVKRGRVDRVSARDNTIEIIGVDSTGARLAVRLISSRIPISYVNTEVTHEAHEAEEIDADYVYLAIPSKKLIYIAKRTREILKEKGVGLIEVYAHGDTVEVMSSSLRIQKPVQPKSPVVERIIQPRLSEEVRLPANPSSERPEMPSENIARPSTVDSEEKIPDFVKDNPWLSVLSRRRAGGG</sequence>
<reference evidence="2 3" key="1">
    <citation type="journal article" date="2015" name="Stand. Genomic Sci.">
        <title>Complete genome sequence of and proposal of Thermofilum uzonense sp. nov. a novel hyperthermophilic crenarchaeon and emended description of the genus Thermofilum.</title>
        <authorList>
            <person name="Toshchakov S.V."/>
            <person name="Korzhenkov A.A."/>
            <person name="Samarov N.I."/>
            <person name="Mazunin I.O."/>
            <person name="Mozhey O.I."/>
            <person name="Shmyr I.S."/>
            <person name="Derbikova K.S."/>
            <person name="Taranov E.A."/>
            <person name="Dominova I.N."/>
            <person name="Bonch-Osmolovskaya E.A."/>
            <person name="Patrushev M.V."/>
            <person name="Podosokorskaya O.A."/>
            <person name="Kublanov I.V."/>
        </authorList>
    </citation>
    <scope>NUCLEOTIDE SEQUENCE [LARGE SCALE GENOMIC DNA]</scope>
    <source>
        <strain evidence="2 3">1807-2</strain>
    </source>
</reference>
<dbReference type="PATRIC" id="fig|1550241.5.peg.1438"/>
<dbReference type="HOGENOM" id="CLU_1318594_0_0_2"/>
<evidence type="ECO:0000313" key="2">
    <source>
        <dbReference type="EMBL" id="AKG39027.1"/>
    </source>
</evidence>
<dbReference type="AlphaFoldDB" id="A0A0F7FI26"/>
<dbReference type="Proteomes" id="UP000067434">
    <property type="component" value="Chromosome"/>
</dbReference>
<dbReference type="KEGG" id="thf:MA03_06940"/>
<dbReference type="RefSeq" id="WP_052884555.1">
    <property type="nucleotide sequence ID" value="NZ_CP009961.1"/>
</dbReference>
<evidence type="ECO:0000313" key="3">
    <source>
        <dbReference type="Proteomes" id="UP000067434"/>
    </source>
</evidence>
<protein>
    <submittedName>
        <fullName evidence="2">Uncharacterized protein</fullName>
    </submittedName>
</protein>
<feature type="region of interest" description="Disordered" evidence="1">
    <location>
        <begin position="156"/>
        <end position="188"/>
    </location>
</feature>
<accession>A0A0F7FI26</accession>
<gene>
    <name evidence="2" type="ORF">MA03_06940</name>
</gene>